<evidence type="ECO:0000256" key="1">
    <source>
        <dbReference type="ARBA" id="ARBA00022741"/>
    </source>
</evidence>
<gene>
    <name evidence="4" type="ORF">LZC94_30410</name>
</gene>
<reference evidence="4 5" key="1">
    <citation type="submission" date="2021-12" db="EMBL/GenBank/DDBJ databases">
        <title>Discovery of the Pendulisporaceae a myxobacterial family with distinct sporulation behavior and unique specialized metabolism.</title>
        <authorList>
            <person name="Garcia R."/>
            <person name="Popoff A."/>
            <person name="Bader C.D."/>
            <person name="Loehr J."/>
            <person name="Walesch S."/>
            <person name="Walt C."/>
            <person name="Boldt J."/>
            <person name="Bunk B."/>
            <person name="Haeckl F.J.F.P.J."/>
            <person name="Gunesch A.P."/>
            <person name="Birkelbach J."/>
            <person name="Nuebel U."/>
            <person name="Pietschmann T."/>
            <person name="Bach T."/>
            <person name="Mueller R."/>
        </authorList>
    </citation>
    <scope>NUCLEOTIDE SEQUENCE [LARGE SCALE GENOMIC DNA]</scope>
    <source>
        <strain evidence="4 5">MSr11954</strain>
    </source>
</reference>
<dbReference type="PANTHER" id="PTHR43158">
    <property type="entry name" value="SKFA PEPTIDE EXPORT ATP-BINDING PROTEIN SKFE"/>
    <property type="match status" value="1"/>
</dbReference>
<dbReference type="InterPro" id="IPR027417">
    <property type="entry name" value="P-loop_NTPase"/>
</dbReference>
<keyword evidence="2 4" id="KW-0067">ATP-binding</keyword>
<feature type="domain" description="ABC transporter" evidence="3">
    <location>
        <begin position="22"/>
        <end position="128"/>
    </location>
</feature>
<sequence length="137" mass="14859">MARERMALAAAHLSFAYAAPILKDVTLAIDQGWYGLVGANGAGKTTLLRLILGELSPDSGTLRIDPEGARVVLCAQQVDAMHDDIRALARDDGARRLRDDLALAPGDLERWPTLSPGERKRWQVGAALRRVYAATLN</sequence>
<organism evidence="4 5">
    <name type="scientific">Pendulispora albinea</name>
    <dbReference type="NCBI Taxonomy" id="2741071"/>
    <lineage>
        <taxon>Bacteria</taxon>
        <taxon>Pseudomonadati</taxon>
        <taxon>Myxococcota</taxon>
        <taxon>Myxococcia</taxon>
        <taxon>Myxococcales</taxon>
        <taxon>Sorangiineae</taxon>
        <taxon>Pendulisporaceae</taxon>
        <taxon>Pendulispora</taxon>
    </lineage>
</organism>
<dbReference type="RefSeq" id="WP_394821770.1">
    <property type="nucleotide sequence ID" value="NZ_CP089984.1"/>
</dbReference>
<protein>
    <submittedName>
        <fullName evidence="4">ATP-binding cassette domain-containing protein</fullName>
    </submittedName>
</protein>
<dbReference type="Proteomes" id="UP001370348">
    <property type="component" value="Chromosome"/>
</dbReference>
<dbReference type="SUPFAM" id="SSF52540">
    <property type="entry name" value="P-loop containing nucleoside triphosphate hydrolases"/>
    <property type="match status" value="1"/>
</dbReference>
<dbReference type="EMBL" id="CP089984">
    <property type="protein sequence ID" value="WXB12154.1"/>
    <property type="molecule type" value="Genomic_DNA"/>
</dbReference>
<dbReference type="Gene3D" id="3.40.50.300">
    <property type="entry name" value="P-loop containing nucleotide triphosphate hydrolases"/>
    <property type="match status" value="1"/>
</dbReference>
<evidence type="ECO:0000256" key="2">
    <source>
        <dbReference type="ARBA" id="ARBA00022840"/>
    </source>
</evidence>
<accession>A0ABZ2LMN3</accession>
<dbReference type="GO" id="GO:0005524">
    <property type="term" value="F:ATP binding"/>
    <property type="evidence" value="ECO:0007669"/>
    <property type="project" value="UniProtKB-KW"/>
</dbReference>
<proteinExistence type="predicted"/>
<dbReference type="Pfam" id="PF00005">
    <property type="entry name" value="ABC_tran"/>
    <property type="match status" value="1"/>
</dbReference>
<keyword evidence="1" id="KW-0547">Nucleotide-binding</keyword>
<evidence type="ECO:0000313" key="4">
    <source>
        <dbReference type="EMBL" id="WXB12154.1"/>
    </source>
</evidence>
<keyword evidence="5" id="KW-1185">Reference proteome</keyword>
<dbReference type="PANTHER" id="PTHR43158:SF2">
    <property type="entry name" value="SKFA PEPTIDE EXPORT ATP-BINDING PROTEIN SKFE"/>
    <property type="match status" value="1"/>
</dbReference>
<dbReference type="InterPro" id="IPR003439">
    <property type="entry name" value="ABC_transporter-like_ATP-bd"/>
</dbReference>
<evidence type="ECO:0000259" key="3">
    <source>
        <dbReference type="Pfam" id="PF00005"/>
    </source>
</evidence>
<evidence type="ECO:0000313" key="5">
    <source>
        <dbReference type="Proteomes" id="UP001370348"/>
    </source>
</evidence>
<name>A0ABZ2LMN3_9BACT</name>